<sequence>MKRLRSPDAARASGSASPQPPQPPQPYGAASHDAGPSMYGVDAAHSMAIEALAHQHGRSDADADAGRAKKKKKAVSCQSCRRRKLKCDRGWPCGACKDRGEAELCEWEGGTRPQATSGRDALHAAPAVLSRLDHIEGQLSLIVSHLGLSSQAGSQARDAGPQSLFALSASPPDRLHVLEQSLTLLPLPESLRKLAQYFLENFAWCIFELSVVDWWHVRLPRIEELRRSLQDDSHAGQPSVLHRMSREDVDQALRDTALALAIVGIAVLFVPERSVALAGLPRGADSTSRHGVLDGQSASARRSCSSRHFSLLLRSRAGCYRRDASVGSTQLRGAADLYAPALRPHHELRRALGWHWAAASGGHAHDVCPRPGSGADHRHAARRGLNAHRLLHANMHLDLAKRTVAGKPRAAARRADQASLSLRRAWLVAVARSRAGARRAHLD</sequence>
<dbReference type="OrthoDB" id="424974at2759"/>
<evidence type="ECO:0000256" key="3">
    <source>
        <dbReference type="SAM" id="MobiDB-lite"/>
    </source>
</evidence>
<organism evidence="5 6">
    <name type="scientific">Tilletiopsis washingtonensis</name>
    <dbReference type="NCBI Taxonomy" id="58919"/>
    <lineage>
        <taxon>Eukaryota</taxon>
        <taxon>Fungi</taxon>
        <taxon>Dikarya</taxon>
        <taxon>Basidiomycota</taxon>
        <taxon>Ustilaginomycotina</taxon>
        <taxon>Exobasidiomycetes</taxon>
        <taxon>Entylomatales</taxon>
        <taxon>Entylomatales incertae sedis</taxon>
        <taxon>Tilletiopsis</taxon>
    </lineage>
</organism>
<dbReference type="PANTHER" id="PTHR31001">
    <property type="entry name" value="UNCHARACTERIZED TRANSCRIPTIONAL REGULATORY PROTEIN"/>
    <property type="match status" value="1"/>
</dbReference>
<dbReference type="GO" id="GO:0005634">
    <property type="term" value="C:nucleus"/>
    <property type="evidence" value="ECO:0007669"/>
    <property type="project" value="UniProtKB-SubCell"/>
</dbReference>
<dbReference type="AlphaFoldDB" id="A0A316Z1T4"/>
<evidence type="ECO:0000259" key="4">
    <source>
        <dbReference type="PROSITE" id="PS50048"/>
    </source>
</evidence>
<dbReference type="GeneID" id="37266595"/>
<proteinExistence type="predicted"/>
<protein>
    <recommendedName>
        <fullName evidence="4">Zn(2)-C6 fungal-type domain-containing protein</fullName>
    </recommendedName>
</protein>
<dbReference type="Proteomes" id="UP000245946">
    <property type="component" value="Unassembled WGS sequence"/>
</dbReference>
<feature type="region of interest" description="Disordered" evidence="3">
    <location>
        <begin position="1"/>
        <end position="42"/>
    </location>
</feature>
<dbReference type="InterPro" id="IPR001138">
    <property type="entry name" value="Zn2Cys6_DnaBD"/>
</dbReference>
<evidence type="ECO:0000256" key="1">
    <source>
        <dbReference type="ARBA" id="ARBA00004123"/>
    </source>
</evidence>
<dbReference type="InterPro" id="IPR036864">
    <property type="entry name" value="Zn2-C6_fun-type_DNA-bd_sf"/>
</dbReference>
<reference evidence="5 6" key="1">
    <citation type="journal article" date="2018" name="Mol. Biol. Evol.">
        <title>Broad Genomic Sampling Reveals a Smut Pathogenic Ancestry of the Fungal Clade Ustilaginomycotina.</title>
        <authorList>
            <person name="Kijpornyongpan T."/>
            <person name="Mondo S.J."/>
            <person name="Barry K."/>
            <person name="Sandor L."/>
            <person name="Lee J."/>
            <person name="Lipzen A."/>
            <person name="Pangilinan J."/>
            <person name="LaButti K."/>
            <person name="Hainaut M."/>
            <person name="Henrissat B."/>
            <person name="Grigoriev I.V."/>
            <person name="Spatafora J.W."/>
            <person name="Aime M.C."/>
        </authorList>
    </citation>
    <scope>NUCLEOTIDE SEQUENCE [LARGE SCALE GENOMIC DNA]</scope>
    <source>
        <strain evidence="5 6">MCA 4186</strain>
    </source>
</reference>
<gene>
    <name evidence="5" type="ORF">FA09DRAFT_124586</name>
</gene>
<dbReference type="PANTHER" id="PTHR31001:SF89">
    <property type="entry name" value="ZN(2)-C6 FUNGAL-TYPE DOMAIN-CONTAINING PROTEIN"/>
    <property type="match status" value="1"/>
</dbReference>
<comment type="subcellular location">
    <subcellularLocation>
        <location evidence="1">Nucleus</location>
    </subcellularLocation>
</comment>
<dbReference type="Gene3D" id="4.10.240.10">
    <property type="entry name" value="Zn(2)-C6 fungal-type DNA-binding domain"/>
    <property type="match status" value="1"/>
</dbReference>
<dbReference type="PROSITE" id="PS50048">
    <property type="entry name" value="ZN2_CY6_FUNGAL_2"/>
    <property type="match status" value="1"/>
</dbReference>
<evidence type="ECO:0000313" key="5">
    <source>
        <dbReference type="EMBL" id="PWN95750.1"/>
    </source>
</evidence>
<keyword evidence="2" id="KW-0539">Nucleus</keyword>
<feature type="domain" description="Zn(2)-C6 fungal-type" evidence="4">
    <location>
        <begin position="76"/>
        <end position="107"/>
    </location>
</feature>
<dbReference type="GO" id="GO:0008270">
    <property type="term" value="F:zinc ion binding"/>
    <property type="evidence" value="ECO:0007669"/>
    <property type="project" value="InterPro"/>
</dbReference>
<evidence type="ECO:0000256" key="2">
    <source>
        <dbReference type="ARBA" id="ARBA00023242"/>
    </source>
</evidence>
<dbReference type="InterPro" id="IPR050613">
    <property type="entry name" value="Sec_Metabolite_Reg"/>
</dbReference>
<dbReference type="CDD" id="cd00067">
    <property type="entry name" value="GAL4"/>
    <property type="match status" value="1"/>
</dbReference>
<dbReference type="SUPFAM" id="SSF57701">
    <property type="entry name" value="Zn2/Cys6 DNA-binding domain"/>
    <property type="match status" value="1"/>
</dbReference>
<dbReference type="EMBL" id="KZ819302">
    <property type="protein sequence ID" value="PWN95750.1"/>
    <property type="molecule type" value="Genomic_DNA"/>
</dbReference>
<dbReference type="Pfam" id="PF00172">
    <property type="entry name" value="Zn_clus"/>
    <property type="match status" value="1"/>
</dbReference>
<dbReference type="SMART" id="SM00066">
    <property type="entry name" value="GAL4"/>
    <property type="match status" value="1"/>
</dbReference>
<dbReference type="RefSeq" id="XP_025596029.1">
    <property type="nucleotide sequence ID" value="XM_025739049.1"/>
</dbReference>
<dbReference type="STRING" id="58919.A0A316Z1T4"/>
<keyword evidence="6" id="KW-1185">Reference proteome</keyword>
<name>A0A316Z1T4_9BASI</name>
<accession>A0A316Z1T4</accession>
<evidence type="ECO:0000313" key="6">
    <source>
        <dbReference type="Proteomes" id="UP000245946"/>
    </source>
</evidence>
<dbReference type="GO" id="GO:0000981">
    <property type="term" value="F:DNA-binding transcription factor activity, RNA polymerase II-specific"/>
    <property type="evidence" value="ECO:0007669"/>
    <property type="project" value="InterPro"/>
</dbReference>
<dbReference type="PROSITE" id="PS00463">
    <property type="entry name" value="ZN2_CY6_FUNGAL_1"/>
    <property type="match status" value="1"/>
</dbReference>